<sequence length="298" mass="29449">MAVVVFGSINRDLVMRVPHLPLAGETVAATSYDLLPGGKGANQAVAAARQGVPTVMLGAVGDDAHGVAMLDALAQAGVGTGAVARLPGPTGLAHVFVSDAGENQIVIVAGANAALPAPSDFPAGAALAVAQAEVPAEAVARFLTLAREAGARTLYNAAPATAEGRAILPLADILVVNETELAFFLGEDVPEGDIALAGAARRLMARAGQWVIVTLGGAGVLAEGPDGTIRLPARAVPVVDTTGAGDTFCGVLAARLAEGETMAHALAVAVVAAGISVQRLGAAASMPTRAEVDEGLAG</sequence>
<keyword evidence="5 9" id="KW-0067">ATP-binding</keyword>
<reference evidence="11 12" key="1">
    <citation type="submission" date="2023-07" db="EMBL/GenBank/DDBJ databases">
        <title>Sorghum-associated microbial communities from plants grown in Nebraska, USA.</title>
        <authorList>
            <person name="Schachtman D."/>
        </authorList>
    </citation>
    <scope>NUCLEOTIDE SEQUENCE [LARGE SCALE GENOMIC DNA]</scope>
    <source>
        <strain evidence="11 12">DS1027</strain>
    </source>
</reference>
<evidence type="ECO:0000256" key="5">
    <source>
        <dbReference type="ARBA" id="ARBA00022840"/>
    </source>
</evidence>
<comment type="subcellular location">
    <subcellularLocation>
        <location evidence="9">Cytoplasm</location>
    </subcellularLocation>
</comment>
<dbReference type="SUPFAM" id="SSF53613">
    <property type="entry name" value="Ribokinase-like"/>
    <property type="match status" value="1"/>
</dbReference>
<feature type="binding site" evidence="9">
    <location>
        <begin position="214"/>
        <end position="219"/>
    </location>
    <ligand>
        <name>ATP</name>
        <dbReference type="ChEBI" id="CHEBI:30616"/>
    </ligand>
</feature>
<dbReference type="RefSeq" id="WP_309804530.1">
    <property type="nucleotide sequence ID" value="NZ_JAVDRD010000002.1"/>
</dbReference>
<comment type="cofactor">
    <cofactor evidence="9">
        <name>Mg(2+)</name>
        <dbReference type="ChEBI" id="CHEBI:18420"/>
    </cofactor>
    <text evidence="9">Requires a divalent cation, most likely magnesium in vivo, as an electrophilic catalyst to aid phosphoryl group transfer. It is the chelate of the metal and the nucleotide that is the actual substrate.</text>
</comment>
<evidence type="ECO:0000256" key="2">
    <source>
        <dbReference type="ARBA" id="ARBA00022723"/>
    </source>
</evidence>
<comment type="catalytic activity">
    <reaction evidence="9">
        <text>D-ribose + ATP = D-ribose 5-phosphate + ADP + H(+)</text>
        <dbReference type="Rhea" id="RHEA:13697"/>
        <dbReference type="ChEBI" id="CHEBI:15378"/>
        <dbReference type="ChEBI" id="CHEBI:30616"/>
        <dbReference type="ChEBI" id="CHEBI:47013"/>
        <dbReference type="ChEBI" id="CHEBI:78346"/>
        <dbReference type="ChEBI" id="CHEBI:456216"/>
        <dbReference type="EC" id="2.7.1.15"/>
    </reaction>
</comment>
<accession>A0ABU1MIC6</accession>
<dbReference type="PANTHER" id="PTHR10584">
    <property type="entry name" value="SUGAR KINASE"/>
    <property type="match status" value="1"/>
</dbReference>
<dbReference type="Gene3D" id="3.40.1190.20">
    <property type="match status" value="1"/>
</dbReference>
<evidence type="ECO:0000259" key="10">
    <source>
        <dbReference type="Pfam" id="PF00294"/>
    </source>
</evidence>
<comment type="subunit">
    <text evidence="9">Homodimer.</text>
</comment>
<keyword evidence="3 9" id="KW-0547">Nucleotide-binding</keyword>
<name>A0ABU1MIC6_9SPHN</name>
<evidence type="ECO:0000256" key="9">
    <source>
        <dbReference type="HAMAP-Rule" id="MF_01987"/>
    </source>
</evidence>
<evidence type="ECO:0000256" key="4">
    <source>
        <dbReference type="ARBA" id="ARBA00022777"/>
    </source>
</evidence>
<organism evidence="11 12">
    <name type="scientific">Novosphingobium capsulatum</name>
    <dbReference type="NCBI Taxonomy" id="13688"/>
    <lineage>
        <taxon>Bacteria</taxon>
        <taxon>Pseudomonadati</taxon>
        <taxon>Pseudomonadota</taxon>
        <taxon>Alphaproteobacteria</taxon>
        <taxon>Sphingomonadales</taxon>
        <taxon>Sphingomonadaceae</taxon>
        <taxon>Novosphingobium</taxon>
    </lineage>
</organism>
<keyword evidence="1 9" id="KW-0808">Transferase</keyword>
<evidence type="ECO:0000313" key="11">
    <source>
        <dbReference type="EMBL" id="MDR6510071.1"/>
    </source>
</evidence>
<keyword evidence="4 9" id="KW-0418">Kinase</keyword>
<feature type="binding site" evidence="9">
    <location>
        <position position="240"/>
    </location>
    <ligand>
        <name>K(+)</name>
        <dbReference type="ChEBI" id="CHEBI:29103"/>
    </ligand>
</feature>
<dbReference type="PANTHER" id="PTHR10584:SF166">
    <property type="entry name" value="RIBOKINASE"/>
    <property type="match status" value="1"/>
</dbReference>
<evidence type="ECO:0000256" key="3">
    <source>
        <dbReference type="ARBA" id="ARBA00022741"/>
    </source>
</evidence>
<comment type="activity regulation">
    <text evidence="9">Activated by a monovalent cation that binds near, but not in, the active site. The most likely occupant of the site in vivo is potassium. Ion binding induces a conformational change that may alter substrate affinity.</text>
</comment>
<dbReference type="Proteomes" id="UP001184150">
    <property type="component" value="Unassembled WGS sequence"/>
</dbReference>
<keyword evidence="8 9" id="KW-0119">Carbohydrate metabolism</keyword>
<keyword evidence="6 9" id="KW-0460">Magnesium</keyword>
<dbReference type="PRINTS" id="PR00990">
    <property type="entry name" value="RIBOKINASE"/>
</dbReference>
<keyword evidence="12" id="KW-1185">Reference proteome</keyword>
<feature type="binding site" evidence="9">
    <location>
        <position position="281"/>
    </location>
    <ligand>
        <name>K(+)</name>
        <dbReference type="ChEBI" id="CHEBI:29103"/>
    </ligand>
</feature>
<comment type="similarity">
    <text evidence="9">Belongs to the carbohydrate kinase PfkB family. Ribokinase subfamily.</text>
</comment>
<feature type="binding site" evidence="9">
    <location>
        <position position="177"/>
    </location>
    <ligand>
        <name>ATP</name>
        <dbReference type="ChEBI" id="CHEBI:30616"/>
    </ligand>
</feature>
<dbReference type="CDD" id="cd01174">
    <property type="entry name" value="ribokinase"/>
    <property type="match status" value="1"/>
</dbReference>
<evidence type="ECO:0000256" key="6">
    <source>
        <dbReference type="ARBA" id="ARBA00022842"/>
    </source>
</evidence>
<proteinExistence type="inferred from homology"/>
<evidence type="ECO:0000313" key="12">
    <source>
        <dbReference type="Proteomes" id="UP001184150"/>
    </source>
</evidence>
<evidence type="ECO:0000256" key="7">
    <source>
        <dbReference type="ARBA" id="ARBA00022958"/>
    </source>
</evidence>
<gene>
    <name evidence="9" type="primary">rbsK</name>
    <name evidence="11" type="ORF">J2792_000931</name>
</gene>
<keyword evidence="2 9" id="KW-0479">Metal-binding</keyword>
<dbReference type="EC" id="2.7.1.15" evidence="9"/>
<dbReference type="EMBL" id="JAVDRD010000002">
    <property type="protein sequence ID" value="MDR6510071.1"/>
    <property type="molecule type" value="Genomic_DNA"/>
</dbReference>
<dbReference type="Pfam" id="PF00294">
    <property type="entry name" value="PfkB"/>
    <property type="match status" value="1"/>
</dbReference>
<comment type="caution">
    <text evidence="11">The sequence shown here is derived from an EMBL/GenBank/DDBJ whole genome shotgun (WGS) entry which is preliminary data.</text>
</comment>
<feature type="binding site" evidence="9">
    <location>
        <position position="285"/>
    </location>
    <ligand>
        <name>K(+)</name>
        <dbReference type="ChEBI" id="CHEBI:29103"/>
    </ligand>
</feature>
<comment type="function">
    <text evidence="9">Catalyzes the phosphorylation of ribose at O-5 in a reaction requiring ATP and magnesium. The resulting D-ribose-5-phosphate can then be used either for sythesis of nucleotides, histidine, and tryptophan, or as a component of the pentose phosphate pathway.</text>
</comment>
<feature type="binding site" evidence="9">
    <location>
        <position position="276"/>
    </location>
    <ligand>
        <name>K(+)</name>
        <dbReference type="ChEBI" id="CHEBI:29103"/>
    </ligand>
</feature>
<feature type="binding site" evidence="9">
    <location>
        <begin position="10"/>
        <end position="12"/>
    </location>
    <ligand>
        <name>substrate</name>
    </ligand>
</feature>
<feature type="binding site" evidence="9">
    <location>
        <begin position="245"/>
        <end position="246"/>
    </location>
    <ligand>
        <name>ATP</name>
        <dbReference type="ChEBI" id="CHEBI:30616"/>
    </ligand>
</feature>
<dbReference type="InterPro" id="IPR011877">
    <property type="entry name" value="Ribokinase"/>
</dbReference>
<dbReference type="InterPro" id="IPR011611">
    <property type="entry name" value="PfkB_dom"/>
</dbReference>
<dbReference type="HAMAP" id="MF_01987">
    <property type="entry name" value="Ribokinase"/>
    <property type="match status" value="1"/>
</dbReference>
<feature type="binding site" evidence="9">
    <location>
        <position position="133"/>
    </location>
    <ligand>
        <name>substrate</name>
    </ligand>
</feature>
<keyword evidence="7 9" id="KW-0630">Potassium</keyword>
<feature type="binding site" evidence="9">
    <location>
        <position position="246"/>
    </location>
    <ligand>
        <name>substrate</name>
    </ligand>
</feature>
<feature type="binding site" evidence="9">
    <location>
        <begin position="38"/>
        <end position="42"/>
    </location>
    <ligand>
        <name>substrate</name>
    </ligand>
</feature>
<feature type="binding site" evidence="9">
    <location>
        <position position="279"/>
    </location>
    <ligand>
        <name>K(+)</name>
        <dbReference type="ChEBI" id="CHEBI:29103"/>
    </ligand>
</feature>
<feature type="domain" description="Carbohydrate kinase PfkB" evidence="10">
    <location>
        <begin position="3"/>
        <end position="289"/>
    </location>
</feature>
<dbReference type="InterPro" id="IPR002139">
    <property type="entry name" value="Ribo/fructo_kinase"/>
</dbReference>
<feature type="active site" description="Proton acceptor" evidence="9">
    <location>
        <position position="246"/>
    </location>
</feature>
<comment type="pathway">
    <text evidence="9">Carbohydrate metabolism; D-ribose degradation; D-ribose 5-phosphate from beta-D-ribopyranose: step 2/2.</text>
</comment>
<protein>
    <recommendedName>
        <fullName evidence="9">Ribokinase</fullName>
        <shortName evidence="9">RK</shortName>
        <ecNumber evidence="9">2.7.1.15</ecNumber>
    </recommendedName>
</protein>
<keyword evidence="9" id="KW-0963">Cytoplasm</keyword>
<feature type="binding site" evidence="9">
    <location>
        <position position="242"/>
    </location>
    <ligand>
        <name>K(+)</name>
        <dbReference type="ChEBI" id="CHEBI:29103"/>
    </ligand>
</feature>
<dbReference type="GO" id="GO:0004747">
    <property type="term" value="F:ribokinase activity"/>
    <property type="evidence" value="ECO:0007669"/>
    <property type="project" value="UniProtKB-EC"/>
</dbReference>
<evidence type="ECO:0000256" key="1">
    <source>
        <dbReference type="ARBA" id="ARBA00022679"/>
    </source>
</evidence>
<evidence type="ECO:0000256" key="8">
    <source>
        <dbReference type="ARBA" id="ARBA00023277"/>
    </source>
</evidence>
<dbReference type="InterPro" id="IPR029056">
    <property type="entry name" value="Ribokinase-like"/>
</dbReference>
<comment type="caution">
    <text evidence="9">Lacks conserved residue(s) required for the propagation of feature annotation.</text>
</comment>